<reference evidence="7 8" key="1">
    <citation type="submission" date="2021-08" db="EMBL/GenBank/DDBJ databases">
        <authorList>
            <person name="Peeters C."/>
        </authorList>
    </citation>
    <scope>NUCLEOTIDE SEQUENCE [LARGE SCALE GENOMIC DNA]</scope>
    <source>
        <strain evidence="7 8">LMG 21510</strain>
    </source>
</reference>
<dbReference type="Gene3D" id="3.40.50.980">
    <property type="match status" value="2"/>
</dbReference>
<dbReference type="CDD" id="cd19534">
    <property type="entry name" value="E_NRPS"/>
    <property type="match status" value="1"/>
</dbReference>
<dbReference type="NCBIfam" id="NF003417">
    <property type="entry name" value="PRK04813.1"/>
    <property type="match status" value="3"/>
</dbReference>
<protein>
    <submittedName>
        <fullName evidence="7">Linear gramicidin synthase subunit D</fullName>
    </submittedName>
</protein>
<dbReference type="InterPro" id="IPR001242">
    <property type="entry name" value="Condensation_dom"/>
</dbReference>
<keyword evidence="5" id="KW-0443">Lipid metabolism</keyword>
<dbReference type="InterPro" id="IPR010071">
    <property type="entry name" value="AA_adenyl_dom"/>
</dbReference>
<feature type="domain" description="Carrier" evidence="6">
    <location>
        <begin position="579"/>
        <end position="654"/>
    </location>
</feature>
<dbReference type="InterPro" id="IPR040097">
    <property type="entry name" value="FAAL/FAAC"/>
</dbReference>
<gene>
    <name evidence="7" type="primary">lgrD_1</name>
    <name evidence="7" type="ORF">LMG21510_00004</name>
</gene>
<dbReference type="CDD" id="cd17649">
    <property type="entry name" value="A_NRPS_PvdJ-like"/>
    <property type="match status" value="1"/>
</dbReference>
<dbReference type="InterPro" id="IPR009081">
    <property type="entry name" value="PP-bd_ACP"/>
</dbReference>
<evidence type="ECO:0000256" key="1">
    <source>
        <dbReference type="ARBA" id="ARBA00001957"/>
    </source>
</evidence>
<dbReference type="InterPro" id="IPR006162">
    <property type="entry name" value="Ppantetheine_attach_site"/>
</dbReference>
<dbReference type="NCBIfam" id="TIGR01733">
    <property type="entry name" value="AA-adenyl-dom"/>
    <property type="match status" value="2"/>
</dbReference>
<dbReference type="Proteomes" id="UP000721236">
    <property type="component" value="Unassembled WGS sequence"/>
</dbReference>
<dbReference type="Gene3D" id="3.30.559.30">
    <property type="entry name" value="Nonribosomal peptide synthetase, condensation domain"/>
    <property type="match status" value="3"/>
</dbReference>
<dbReference type="PROSITE" id="PS50075">
    <property type="entry name" value="CARRIER"/>
    <property type="match status" value="3"/>
</dbReference>
<dbReference type="InterPro" id="IPR042099">
    <property type="entry name" value="ANL_N_sf"/>
</dbReference>
<sequence length="3199" mass="346439">MTRETLLDQLWHLTHTRPDATALTVLDDDHPEGLACTYRQLWSQAAHCASRLSTLAGPGDRVMLVMDTGMHYVSAFLGCLLSRMVAVPAFPPESLRPQHLARLNAIAKDAQPRVAVIDTALSRGWAEALPAGQLSTLDLSSGEVPDSAAASAFAPPAVRPENLAFLQYTSGSTATPKGVMVTHGNIVANQHAIASQFGTTADDIMVSWLPLYHDMGLIGSLLHPLYMGVPLVLMSPGYFLQRPRRWLDAIDRFGATISGGPDFAYRLCVERIRAAQAEALSLRSWRIAFCGAEPIRPDTLRAFADRFSAAGLDPGALYPCYGLAEATLLVSGGRPGAGATVTAFDDAALAAARVIGGAEGMRLVACGDTAPGHRVEIRDPETGRAVADGAIGELCISGPSVTAGYWQRPDAAAQVFGEDGTWLRSGDLGFRHDGQLYIAGRLKDLIVVRGHNVYPQDIEIAVEAGVDIVRKGRVAAFPATVAGAETIGIAAEIARGALKFGSPEAVERAIRETVAQACGEPPGLVLLLMPGELPKTTSGKLQRSRCLPAWRAGQLQVWAAFEAGMRAGDESSPPGSSVPAFTTAQARLAALWHEVLGVAPSTPRDSFFALGGDSVKAVQLVARIRERLHAGYALQDLFAEPALRDGAAMLDRLCADGSVAAQSKIARQQRDGDAPLSAAQRGLWVLWCMQPDSGAYNVSGVLKVQGRFDDEALRRTVDALVARHEALRTIIALDQHEEPRQRVLASYRCDIATLDLRAAGQSGDADSNGEGNAEYLARSRARTLSEQPFDLLAAPALRIARLRVADEREWLSITMHHIVSDGWSMNVLIGEFARLYEGFARGNPVQLPALPIRYTDYAAWHRDRLDGGELERQLAYWKSSLGSEPVVLDLPCDRARPAVPSCRGSAVDFSVAPALAGRLRALARQADTTLFTVLLAAYKVLLHRHTGQRDLRVGVPAANRGHVDTEGLVGFFVNTQVLRTEIDGTLPFATVLTRVREAVLEAQANQDVPFELVVDALQPDRNLAHNPLFQVKFNQALAIAAPARLAGHAVEAEQIEGDVTRFDLALDVSDQQTTISARFSYATDLFERETVQRLQGHYVAILEQVANDPQGVVGALALPCGTDGRLIAEASAEAVDVVTAWRRNVAEDPCTVALQVGDATLTRLQVDRLANAVAQALVARGVGVESTVGLCVERSFAFPIGWLGILKAGAVCVPLDPGQPVERLRQLLEDAGAGVVVGRLEGVESIDPDGLAPVDLAPAVTVVPDQAAYLIYTSGSTGTPKGVVVRHGALAHYVCGVLQRLNLPADASMAMVSTTAADLGHTVLFGALYSGRTLHLLPHDHAFDPDRFAAYMARHGVGVLKIVPSHLRALLQAGKPADVLPHAALILGGEATSADLAQTIRTLRPDCQLFNHYGPTETTVGVLTHHAVEVEDGPVPTGKPLPGSHVYVLDADLNPVPAGVAGELYIGGPQVARGYLNRPGLTAERFLPDPFVSGARMYRTGDRVKEDRQGRIHYLGRADEQVKIRGYRVELNEIAHMLRTQAGVVDAAVLVRDEKLVAYCVLTDTDPATLKAALKAHLPDHMVPAQIVPMDRLPVTPNGKLDRRALPEPVWETQGYVAPRNDTEALLAQVWQDVLGVEKVGITDNFFELGGDSILSIQAVSRARRAGLRFTPKDLFLHQSVQALAQVATAVKSPSVTQAVPRGDVPLLPVQTAFFESAIPNRHHWNQSALLRPVKPLDTSVLDRALHAVVAHHDALRLSFTQVDGQWKQHYADAVPADLLWQQSVADTAELTDACCRAQQSLRLDSGPLLRALHLRLPDGTERLFLAIHHLAVDGVSWRILLEDLQAAYAQAAHNQAIVLPARTTSYQAWARALIAYARQDAVLKHVGYWLAQQAPTLPCDRQPHQDRIADADTLTLRLSPERTRLLLTQAHAAYRTQINDLLLSALSQALGQWAGTDRAGILLEGHGREALSESTDLSRTVGWFTTVFPVALPVLHDPAQSIRQVKEALRAIPANGLGYGVLRYLGPEAVRHELAALDLPRLTFNYLGQFDQGFGDDALFARASEPHGAPRSPDAPLGNWITVNGQVAAGALELDFAFSTARYDRDTVAALVRACEAALDATIDHCLQAPAGALTPSDVPLAALTQAQLDRLPLDHAQIDDLYPLTPMQQGMLFHTLYTPEAGIYVNQLAITLDGLDAPRFQRAWDEAVARHEILRTSFIQLDGQALQAVHRHVPSPVCIEDAIESSVDAIALNERQRPFALDTAPLMRVRLVRTEPQRYRMIWTSHHLLLDGWSTACLIGEVLQRYHGQTPPASPGRYRDHIAWLQQQDASASEAFWRQRLQVLEMPTRLADAIPVRHPAKGHAVRRTSLDAAALATLQRCAQQQHLTLNTLLQAAWIVVLQRYTGQRAVAFGATVSGRPAALPGADTMLGLFINTLPVIQAPSAEQSIGSWLQALQAENIALREHEHVPLFDIQRWAGLGGQALFDSILVFENYPVDAALRERNQHGLQLGEVDHAATTNYPLTLVVSAGETLEIVCSYAADLFDAETIERMQRHYVAILERIATGPDALVGTLTLLDGVEQHQLRDWNAADARFRHADPVHVAIARRARMQPDAVAVRCGNKIMSYAELDAASHRLALALHNAGVGPETVVGVALDRSPELLVRLLAVLKAGAAYLPLDPELPSHRIAYLLDDARVSMILTTGDLVDRIPSGLPTVLMEDAGEEDGTLPSVSPHQLAYLIYTSGSTGTPKGVAVEHGPLAMHCHATAVQYGMTPDDRELHFLSFNFDGAHERWLVPLIAGAQVVLRDDELWSAEQTLDAFRQHGVTNAGFPPAYLQRLAEAATPGSISMRLLSFGGEAMSRESFARIRRTFGARTLINGYGPTEAVVTPLAWVASPEDECTAPYVPIGRPVGTRTAYVLDADLNPVPVGVTGELYIGGFGLARGYVGRPALTAERFLPDPFAAGARMYRTGDLVRRATDGNIEYVGRLDHQVKIRGYRIEPGEIEARLRAHPAVREAVVVPHDGPGGKQLVAYVVPTDPQDDPAAAVRRHLEDCLPPYMVPAQCITLARLPVTGNGKLDRRALPEPVWETQGYVAPRNDTETLLAQVWQEVLGVEKVGITDNFFELGGHSLLLTRLVSRLRADLGVTLTLREAMELPTVEQLALWVAMRKPSEQKAAAAQQLQTFDDLMADLEAS</sequence>
<dbReference type="CDD" id="cd19531">
    <property type="entry name" value="LCL_NRPS-like"/>
    <property type="match status" value="1"/>
</dbReference>
<dbReference type="PROSITE" id="PS00012">
    <property type="entry name" value="PHOSPHOPANTETHEINE"/>
    <property type="match status" value="3"/>
</dbReference>
<feature type="domain" description="Carrier" evidence="6">
    <location>
        <begin position="3099"/>
        <end position="3174"/>
    </location>
</feature>
<dbReference type="SMART" id="SM00823">
    <property type="entry name" value="PKS_PP"/>
    <property type="match status" value="3"/>
</dbReference>
<dbReference type="NCBIfam" id="TIGR01720">
    <property type="entry name" value="NRPS-para261"/>
    <property type="match status" value="1"/>
</dbReference>
<keyword evidence="8" id="KW-1185">Reference proteome</keyword>
<dbReference type="InterPro" id="IPR010060">
    <property type="entry name" value="NRPS_synth"/>
</dbReference>
<dbReference type="Gene3D" id="3.30.300.30">
    <property type="match status" value="3"/>
</dbReference>
<evidence type="ECO:0000256" key="3">
    <source>
        <dbReference type="ARBA" id="ARBA00022553"/>
    </source>
</evidence>
<dbReference type="EMBL" id="CAJZAH010000001">
    <property type="protein sequence ID" value="CAG9165258.1"/>
    <property type="molecule type" value="Genomic_DNA"/>
</dbReference>
<dbReference type="SUPFAM" id="SSF56801">
    <property type="entry name" value="Acetyl-CoA synthetase-like"/>
    <property type="match status" value="3"/>
</dbReference>
<dbReference type="Gene3D" id="3.30.559.10">
    <property type="entry name" value="Chloramphenicol acetyltransferase-like domain"/>
    <property type="match status" value="3"/>
</dbReference>
<dbReference type="InterPro" id="IPR036736">
    <property type="entry name" value="ACP-like_sf"/>
</dbReference>
<dbReference type="Pfam" id="PF00668">
    <property type="entry name" value="Condensation"/>
    <property type="match status" value="3"/>
</dbReference>
<dbReference type="Pfam" id="PF00550">
    <property type="entry name" value="PP-binding"/>
    <property type="match status" value="3"/>
</dbReference>
<dbReference type="InterPro" id="IPR020806">
    <property type="entry name" value="PKS_PP-bd"/>
</dbReference>
<name>A0ABM8WD77_9BURK</name>
<dbReference type="CDD" id="cd05931">
    <property type="entry name" value="FAAL"/>
    <property type="match status" value="1"/>
</dbReference>
<accession>A0ABM8WD77</accession>
<dbReference type="Pfam" id="PF13193">
    <property type="entry name" value="AMP-binding_C"/>
    <property type="match status" value="2"/>
</dbReference>
<evidence type="ECO:0000256" key="2">
    <source>
        <dbReference type="ARBA" id="ARBA00022450"/>
    </source>
</evidence>
<dbReference type="InterPro" id="IPR029058">
    <property type="entry name" value="AB_hydrolase_fold"/>
</dbReference>
<dbReference type="PANTHER" id="PTHR45398">
    <property type="match status" value="1"/>
</dbReference>
<dbReference type="Gene3D" id="3.40.50.12780">
    <property type="entry name" value="N-terminal domain of ligase-like"/>
    <property type="match status" value="2"/>
</dbReference>
<evidence type="ECO:0000256" key="5">
    <source>
        <dbReference type="ARBA" id="ARBA00023098"/>
    </source>
</evidence>
<keyword evidence="4" id="KW-0276">Fatty acid metabolism</keyword>
<proteinExistence type="predicted"/>
<comment type="caution">
    <text evidence="7">The sequence shown here is derived from an EMBL/GenBank/DDBJ whole genome shotgun (WGS) entry which is preliminary data.</text>
</comment>
<dbReference type="SUPFAM" id="SSF47336">
    <property type="entry name" value="ACP-like"/>
    <property type="match status" value="3"/>
</dbReference>
<dbReference type="InterPro" id="IPR025110">
    <property type="entry name" value="AMP-bd_C"/>
</dbReference>
<dbReference type="InterPro" id="IPR045851">
    <property type="entry name" value="AMP-bd_C_sf"/>
</dbReference>
<dbReference type="InterPro" id="IPR000873">
    <property type="entry name" value="AMP-dep_synth/lig_dom"/>
</dbReference>
<feature type="domain" description="Carrier" evidence="6">
    <location>
        <begin position="1618"/>
        <end position="1692"/>
    </location>
</feature>
<evidence type="ECO:0000259" key="6">
    <source>
        <dbReference type="PROSITE" id="PS50075"/>
    </source>
</evidence>
<dbReference type="CDD" id="cd05930">
    <property type="entry name" value="A_NRPS"/>
    <property type="match status" value="1"/>
</dbReference>
<dbReference type="Gene3D" id="1.10.1200.10">
    <property type="entry name" value="ACP-like"/>
    <property type="match status" value="2"/>
</dbReference>
<dbReference type="RefSeq" id="WP_224038869.1">
    <property type="nucleotide sequence ID" value="NZ_CAJZAH010000001.1"/>
</dbReference>
<keyword evidence="2" id="KW-0596">Phosphopantetheine</keyword>
<organism evidence="7 8">
    <name type="scientific">Cupriavidus respiraculi</name>
    <dbReference type="NCBI Taxonomy" id="195930"/>
    <lineage>
        <taxon>Bacteria</taxon>
        <taxon>Pseudomonadati</taxon>
        <taxon>Pseudomonadota</taxon>
        <taxon>Betaproteobacteria</taxon>
        <taxon>Burkholderiales</taxon>
        <taxon>Burkholderiaceae</taxon>
        <taxon>Cupriavidus</taxon>
    </lineage>
</organism>
<comment type="cofactor">
    <cofactor evidence="1">
        <name>pantetheine 4'-phosphate</name>
        <dbReference type="ChEBI" id="CHEBI:47942"/>
    </cofactor>
</comment>
<dbReference type="CDD" id="cd19543">
    <property type="entry name" value="DCL_NRPS"/>
    <property type="match status" value="1"/>
</dbReference>
<dbReference type="Pfam" id="PF00501">
    <property type="entry name" value="AMP-binding"/>
    <property type="match status" value="3"/>
</dbReference>
<evidence type="ECO:0000313" key="8">
    <source>
        <dbReference type="Proteomes" id="UP000721236"/>
    </source>
</evidence>
<dbReference type="PROSITE" id="PS00455">
    <property type="entry name" value="AMP_BINDING"/>
    <property type="match status" value="2"/>
</dbReference>
<evidence type="ECO:0000256" key="4">
    <source>
        <dbReference type="ARBA" id="ARBA00022832"/>
    </source>
</evidence>
<dbReference type="InterPro" id="IPR020845">
    <property type="entry name" value="AMP-binding_CS"/>
</dbReference>
<dbReference type="PANTHER" id="PTHR45398:SF1">
    <property type="entry name" value="ENZYME, PUTATIVE (JCVI)-RELATED"/>
    <property type="match status" value="1"/>
</dbReference>
<dbReference type="InterPro" id="IPR023213">
    <property type="entry name" value="CAT-like_dom_sf"/>
</dbReference>
<keyword evidence="3" id="KW-0597">Phosphoprotein</keyword>
<evidence type="ECO:0000313" key="7">
    <source>
        <dbReference type="EMBL" id="CAG9165258.1"/>
    </source>
</evidence>
<dbReference type="SUPFAM" id="SSF52777">
    <property type="entry name" value="CoA-dependent acyltransferases"/>
    <property type="match status" value="6"/>
</dbReference>
<dbReference type="Gene3D" id="2.30.38.10">
    <property type="entry name" value="Luciferase, Domain 3"/>
    <property type="match status" value="1"/>
</dbReference>
<dbReference type="Gene3D" id="3.40.50.1820">
    <property type="entry name" value="alpha/beta hydrolase"/>
    <property type="match status" value="1"/>
</dbReference>